<protein>
    <submittedName>
        <fullName evidence="2">LysM/ DUF2235 domain-containing protein</fullName>
    </submittedName>
</protein>
<dbReference type="RefSeq" id="WP_176336592.1">
    <property type="nucleotide sequence ID" value="NZ_BAAAEF010000015.1"/>
</dbReference>
<evidence type="ECO:0000313" key="2">
    <source>
        <dbReference type="EMBL" id="QKK82430.1"/>
    </source>
</evidence>
<feature type="domain" description="T6SS Phospholipase effector Tle1-like catalytic" evidence="1">
    <location>
        <begin position="491"/>
        <end position="766"/>
    </location>
</feature>
<gene>
    <name evidence="2" type="ORF">MP3633_3703</name>
</gene>
<dbReference type="InterPro" id="IPR018392">
    <property type="entry name" value="LysM"/>
</dbReference>
<dbReference type="InterPro" id="IPR018712">
    <property type="entry name" value="Tle1-like_cat"/>
</dbReference>
<dbReference type="CDD" id="cd20709">
    <property type="entry name" value="MIX_V"/>
    <property type="match status" value="1"/>
</dbReference>
<dbReference type="Proteomes" id="UP000509371">
    <property type="component" value="Chromosome"/>
</dbReference>
<evidence type="ECO:0000259" key="1">
    <source>
        <dbReference type="Pfam" id="PF09994"/>
    </source>
</evidence>
<dbReference type="PANTHER" id="PTHR33840:SF1">
    <property type="entry name" value="TLE1 PHOSPHOLIPASE DOMAIN-CONTAINING PROTEIN"/>
    <property type="match status" value="1"/>
</dbReference>
<dbReference type="Pfam" id="PF09994">
    <property type="entry name" value="T6SS_Tle1-like_cat"/>
    <property type="match status" value="1"/>
</dbReference>
<dbReference type="CDD" id="cd00118">
    <property type="entry name" value="LysM"/>
    <property type="match status" value="1"/>
</dbReference>
<evidence type="ECO:0000313" key="3">
    <source>
        <dbReference type="Proteomes" id="UP000509371"/>
    </source>
</evidence>
<sequence length="995" mass="111361">MTYSKIELDKLMAFEYHYVEGGLSQIDKRDLQSILPKGITADALLEKFAAGEYALLTDIPITPLLLQDSSNFISGEWQINPDAESNFQPSALLALQNRLNMGGVGGGASAFANQNNGNLHPAQPIHYTPEPVVPDSSTQQRQAPLAYEYNIEIAFSANNPNHPVNLNTVLTDTKGKNPVGKWDASPTKYGTRYTIKSNSNAFHNLNFLATTNTMGLSLKNVEMVTLGSGKINDAFIPIMPTMQRGERLGLATTGYLYHFKGNSLIQKYQWQDDGTFSPMPNNTANYTFHHASMALLVYWKMAGNVVKDQYLVYRAESMPDTELSQVSPEWLDKHGVHLDIDALLKVTQTPILERDAQEKATTKTNSSTHTVIEDPNTQQRETWLDIAKQYGLSAKELLNQNLRYDKNPGALKIGDTLRAKQTAEEQPVVFELSECPPETPSTYNNPHNSHYVCSEKSITVTNSALVLPLEKRKVKKGLPLVNIKPERILRIGVFFDGTANNKTNDAYKEKYGDHSRTNIARLFEAYPQKLGESDKIYVSGVGTLDLDEKPEDERKAIIDAGDDMFSASLATGLFDAGSAFIKWQSLLTQLKKIITQTKDKDIYQDITHIAFDVFGFSRGAALARHFINALNKMGLPDYDSIRETDWYHTPPGTHPNLLGGTHYERYNANNDGHHADNTRTSSVRFVGLLDTVGSFYWPGNEKEGEIELELFAKSAKRVFHITAHNEYRTKFPLTSLKTKGKLPPNFFEEVFPGAHSDIGGGYPFSSQYKATELAPVFGSPTYATYQLELVKVTPLHTVNSTLEDRWKARVHGGNDPDIDIIRHETVKRISIEWDTQSFKGLGMHGRVTHDHTNAYYYYLQPMDASLAGLAQERLKQQAELVGVEWNMDKYTQTEDYMNNKPVQALWETLSSKSIGTIQAPDWQAGIAPMAHQVIHRSHDLAIHIGFNSMKEILVNGVKDNEHFIQRTPDQVVGTPVRTVYDNNSPCPPIKADPNT</sequence>
<name>A0A859D541_9GAMM</name>
<dbReference type="PANTHER" id="PTHR33840">
    <property type="match status" value="1"/>
</dbReference>
<dbReference type="EMBL" id="CP054301">
    <property type="protein sequence ID" value="QKK82430.1"/>
    <property type="molecule type" value="Genomic_DNA"/>
</dbReference>
<reference evidence="2 3" key="1">
    <citation type="submission" date="2020-06" db="EMBL/GenBank/DDBJ databases">
        <authorList>
            <person name="Voronona O.L."/>
            <person name="Aksenova E.I."/>
            <person name="Kunda M.S."/>
            <person name="Semenov A.N."/>
            <person name="Ryzhova N."/>
        </authorList>
    </citation>
    <scope>NUCLEOTIDE SEQUENCE [LARGE SCALE GENOMIC DNA]</scope>
    <source>
        <strain evidence="2 3">MPKMM3633</strain>
    </source>
</reference>
<dbReference type="KEGG" id="mpri:MP3633_3703"/>
<proteinExistence type="predicted"/>
<organism evidence="2 3">
    <name type="scientific">Marinomonas primoryensis</name>
    <dbReference type="NCBI Taxonomy" id="178399"/>
    <lineage>
        <taxon>Bacteria</taxon>
        <taxon>Pseudomonadati</taxon>
        <taxon>Pseudomonadota</taxon>
        <taxon>Gammaproteobacteria</taxon>
        <taxon>Oceanospirillales</taxon>
        <taxon>Oceanospirillaceae</taxon>
        <taxon>Marinomonas</taxon>
    </lineage>
</organism>
<accession>A0A859D541</accession>
<dbReference type="AlphaFoldDB" id="A0A859D541"/>